<dbReference type="EMBL" id="JEMA01000472">
    <property type="protein sequence ID" value="KYF69412.1"/>
    <property type="molecule type" value="Genomic_DNA"/>
</dbReference>
<evidence type="ECO:0000256" key="1">
    <source>
        <dbReference type="SAM" id="MobiDB-lite"/>
    </source>
</evidence>
<dbReference type="AlphaFoldDB" id="A0A150QNJ9"/>
<feature type="region of interest" description="Disordered" evidence="1">
    <location>
        <begin position="50"/>
        <end position="96"/>
    </location>
</feature>
<name>A0A150QNJ9_SORCE</name>
<comment type="caution">
    <text evidence="2">The sequence shown here is derived from an EMBL/GenBank/DDBJ whole genome shotgun (WGS) entry which is preliminary data.</text>
</comment>
<evidence type="ECO:0000313" key="3">
    <source>
        <dbReference type="Proteomes" id="UP000075260"/>
    </source>
</evidence>
<sequence length="288" mass="30224">MLAHCVAALRCFSMRRGVPAPVGSWAMRSVQSTIALVVMGFVVACGGATPPPAEPDPAEAEAAAPADKSGGEAAEDGGGKDGKREDGAAAEASKQIPTTCEQKDNMCLPPAAFVKRLCSGYYPDVALTLFAKGSPFTRGYLTRDTEAWNASGGSSSNDKLLFDEEVLILYRRVADTGGMVVSGAGGGYDVLRWDGTCASLMTEEVRLHVPPKPKFAPIPWKSLDQKTREAFQADEKVGPLIAERRKECKGATMGAVSAKCEKVDKQMGAALIEYVRSGGALPAPGALP</sequence>
<organism evidence="2 3">
    <name type="scientific">Sorangium cellulosum</name>
    <name type="common">Polyangium cellulosum</name>
    <dbReference type="NCBI Taxonomy" id="56"/>
    <lineage>
        <taxon>Bacteria</taxon>
        <taxon>Pseudomonadati</taxon>
        <taxon>Myxococcota</taxon>
        <taxon>Polyangia</taxon>
        <taxon>Polyangiales</taxon>
        <taxon>Polyangiaceae</taxon>
        <taxon>Sorangium</taxon>
    </lineage>
</organism>
<proteinExistence type="predicted"/>
<feature type="compositionally biased region" description="Low complexity" evidence="1">
    <location>
        <begin position="60"/>
        <end position="72"/>
    </location>
</feature>
<reference evidence="2 3" key="1">
    <citation type="submission" date="2014-02" db="EMBL/GenBank/DDBJ databases">
        <title>The small core and large imbalanced accessory genome model reveals a collaborative survival strategy of Sorangium cellulosum strains in nature.</title>
        <authorList>
            <person name="Han K."/>
            <person name="Peng R."/>
            <person name="Blom J."/>
            <person name="Li Y.-Z."/>
        </authorList>
    </citation>
    <scope>NUCLEOTIDE SEQUENCE [LARGE SCALE GENOMIC DNA]</scope>
    <source>
        <strain evidence="2 3">So0008-312</strain>
    </source>
</reference>
<feature type="compositionally biased region" description="Basic and acidic residues" evidence="1">
    <location>
        <begin position="77"/>
        <end position="87"/>
    </location>
</feature>
<dbReference type="OrthoDB" id="5505706at2"/>
<evidence type="ECO:0000313" key="2">
    <source>
        <dbReference type="EMBL" id="KYF69412.1"/>
    </source>
</evidence>
<dbReference type="Proteomes" id="UP000075260">
    <property type="component" value="Unassembled WGS sequence"/>
</dbReference>
<protein>
    <submittedName>
        <fullName evidence="2">Uncharacterized protein</fullName>
    </submittedName>
</protein>
<accession>A0A150QNJ9</accession>
<gene>
    <name evidence="2" type="ORF">BE15_39620</name>
</gene>